<evidence type="ECO:0000313" key="2">
    <source>
        <dbReference type="Proteomes" id="UP000262142"/>
    </source>
</evidence>
<name>A0A383TZ44_9FLAO</name>
<dbReference type="Proteomes" id="UP000262142">
    <property type="component" value="Unassembled WGS sequence"/>
</dbReference>
<dbReference type="AlphaFoldDB" id="A0A383TZ44"/>
<keyword evidence="2" id="KW-1185">Reference proteome</keyword>
<protein>
    <submittedName>
        <fullName evidence="1">Uncharacterized protein</fullName>
    </submittedName>
</protein>
<dbReference type="EMBL" id="UNSC01000004">
    <property type="protein sequence ID" value="SZD72932.1"/>
    <property type="molecule type" value="Genomic_DNA"/>
</dbReference>
<accession>A0A383TZ44</accession>
<proteinExistence type="predicted"/>
<dbReference type="PROSITE" id="PS51257">
    <property type="entry name" value="PROKAR_LIPOPROTEIN"/>
    <property type="match status" value="1"/>
</dbReference>
<reference evidence="1 2" key="1">
    <citation type="submission" date="2018-09" db="EMBL/GenBank/DDBJ databases">
        <authorList>
            <consortium name="Pathogen Informatics"/>
        </authorList>
    </citation>
    <scope>NUCLEOTIDE SEQUENCE [LARGE SCALE GENOMIC DNA]</scope>
    <source>
        <strain evidence="1 2">OH-22767</strain>
    </source>
</reference>
<organism evidence="1 2">
    <name type="scientific">Candidatus Ornithobacterium hominis</name>
    <dbReference type="NCBI Taxonomy" id="2497989"/>
    <lineage>
        <taxon>Bacteria</taxon>
        <taxon>Pseudomonadati</taxon>
        <taxon>Bacteroidota</taxon>
        <taxon>Flavobacteriia</taxon>
        <taxon>Flavobacteriales</taxon>
        <taxon>Weeksellaceae</taxon>
        <taxon>Ornithobacterium</taxon>
    </lineage>
</organism>
<gene>
    <name evidence="1" type="ORF">SAMEA104719789_01047</name>
</gene>
<evidence type="ECO:0000313" key="1">
    <source>
        <dbReference type="EMBL" id="SZD72932.1"/>
    </source>
</evidence>
<sequence>MRKLLLFIPIIALATSCKFNENGNKMVLPADPNAIDNHTIVEEIHHENKVEQDNIQILAPADSLGIDSTAIQPTEVVAE</sequence>